<sequence>MNRSDTYRPTNPVPKTNNRLPPPPDSDLATATVTGAENWRCALSRGERTATVPARGSRQEAPKASIPVPETLLRGNTSLCGLRYPPLSFEK</sequence>
<name>A0A444GC52_ENSVE</name>
<evidence type="ECO:0000313" key="3">
    <source>
        <dbReference type="Proteomes" id="UP000287651"/>
    </source>
</evidence>
<gene>
    <name evidence="2" type="ORF">B296_00057293</name>
</gene>
<organism evidence="2 3">
    <name type="scientific">Ensete ventricosum</name>
    <name type="common">Abyssinian banana</name>
    <name type="synonym">Musa ensete</name>
    <dbReference type="NCBI Taxonomy" id="4639"/>
    <lineage>
        <taxon>Eukaryota</taxon>
        <taxon>Viridiplantae</taxon>
        <taxon>Streptophyta</taxon>
        <taxon>Embryophyta</taxon>
        <taxon>Tracheophyta</taxon>
        <taxon>Spermatophyta</taxon>
        <taxon>Magnoliopsida</taxon>
        <taxon>Liliopsida</taxon>
        <taxon>Zingiberales</taxon>
        <taxon>Musaceae</taxon>
        <taxon>Ensete</taxon>
    </lineage>
</organism>
<protein>
    <submittedName>
        <fullName evidence="2">Uncharacterized protein</fullName>
    </submittedName>
</protein>
<dbReference type="AlphaFoldDB" id="A0A444GC52"/>
<reference evidence="2 3" key="1">
    <citation type="journal article" date="2014" name="Agronomy (Basel)">
        <title>A Draft Genome Sequence for Ensete ventricosum, the Drought-Tolerant Tree Against Hunger.</title>
        <authorList>
            <person name="Harrison J."/>
            <person name="Moore K.A."/>
            <person name="Paszkiewicz K."/>
            <person name="Jones T."/>
            <person name="Grant M."/>
            <person name="Ambacheew D."/>
            <person name="Muzemil S."/>
            <person name="Studholme D.J."/>
        </authorList>
    </citation>
    <scope>NUCLEOTIDE SEQUENCE [LARGE SCALE GENOMIC DNA]</scope>
</reference>
<accession>A0A444GC52</accession>
<feature type="compositionally biased region" description="Polar residues" evidence="1">
    <location>
        <begin position="1"/>
        <end position="19"/>
    </location>
</feature>
<feature type="region of interest" description="Disordered" evidence="1">
    <location>
        <begin position="1"/>
        <end position="68"/>
    </location>
</feature>
<comment type="caution">
    <text evidence="2">The sequence shown here is derived from an EMBL/GenBank/DDBJ whole genome shotgun (WGS) entry which is preliminary data.</text>
</comment>
<evidence type="ECO:0000256" key="1">
    <source>
        <dbReference type="SAM" id="MobiDB-lite"/>
    </source>
</evidence>
<evidence type="ECO:0000313" key="2">
    <source>
        <dbReference type="EMBL" id="RRT34065.1"/>
    </source>
</evidence>
<dbReference type="EMBL" id="AMZH03027635">
    <property type="protein sequence ID" value="RRT34065.1"/>
    <property type="molecule type" value="Genomic_DNA"/>
</dbReference>
<proteinExistence type="predicted"/>
<dbReference type="Proteomes" id="UP000287651">
    <property type="component" value="Unassembled WGS sequence"/>
</dbReference>